<dbReference type="SUPFAM" id="SSF53098">
    <property type="entry name" value="Ribonuclease H-like"/>
    <property type="match status" value="1"/>
</dbReference>
<evidence type="ECO:0000313" key="5">
    <source>
        <dbReference type="Proteomes" id="UP001633002"/>
    </source>
</evidence>
<name>A0ABD3GM19_9MARC</name>
<gene>
    <name evidence="4" type="ORF">R1sor_022498</name>
</gene>
<keyword evidence="5" id="KW-1185">Reference proteome</keyword>
<accession>A0ABD3GM19</accession>
<dbReference type="PANTHER" id="PTHR15092:SF22">
    <property type="entry name" value="POLY(A)-SPECIFIC RIBONUCLEASE PNLDC1"/>
    <property type="match status" value="1"/>
</dbReference>
<comment type="cofactor">
    <cofactor evidence="1">
        <name>a divalent metal cation</name>
        <dbReference type="ChEBI" id="CHEBI:60240"/>
    </cofactor>
</comment>
<feature type="region of interest" description="Disordered" evidence="3">
    <location>
        <begin position="270"/>
        <end position="302"/>
    </location>
</feature>
<evidence type="ECO:0000256" key="3">
    <source>
        <dbReference type="SAM" id="MobiDB-lite"/>
    </source>
</evidence>
<feature type="compositionally biased region" description="Basic and acidic residues" evidence="3">
    <location>
        <begin position="790"/>
        <end position="814"/>
    </location>
</feature>
<feature type="compositionally biased region" description="Basic and acidic residues" evidence="3">
    <location>
        <begin position="757"/>
        <end position="769"/>
    </location>
</feature>
<proteinExistence type="inferred from homology"/>
<sequence length="871" mass="97526">MGGSRLLLPSVKAIRVWTRPLTSTLAPTSSRPRFYSYSAPRARPIVMANVTKANFWETYEQLVVHLQNADFVALDFEMTGVESTPWRRNTELDTSDTRYLHIKHSAESFAVWQCGVCPFKWDEPGQKFIAYPYNFFIFPRNELPVEMPARSYFCQTASLEFLAKHRFDFNTTVYNGISYLSREQEELAREKLGLTEEAQKWKRAQAETEADIPLTRVGDVVFSEKIRVQIGQWRDGLLRNQRWRLGDPGGGSAAHTNTFLRTEPLVKERASEGYRDIRSATAESPSSSSGDRERTAADGSADTQRPCYAVDILGYNQGRMVKQILRKHFPDLVAVVVDKPHSEDRKQVKVFFTTSKDDRRKLEEGLEEENRKKIEAGVVQAVGFRKVIDAIEASKLPLIGHNCILDLAHLHDKFFGPLPANIRGFSASISRHFPCILDTKYLLKTEPSLREANRKSTSLAIVYQQLCQGFSDHKGIPQRFYSGKPRIVTKPLSRVKIEFPDELQRYSGGTDTGLKHEAGFDAYMTGAIFAQICHLLRVDPATLRSLAQISKSPAAARTGFASYANLLMLQSYKGQLALDLRTGAEALGDLAPRGPQTPPYRLLNRENVILVWGVPSKIQEHTLRKMVQNVLSKEKRLANVSIVSVDESSAFVEFRSAAIVDTFLRAFEAALVNNSNSDSLLDLRDFKIARFAAYEHICRSPLSTETLAISADLLRMSHFSDSPAEKHSRVEITEARASTHQEASGSGISMSEGTEEGSGKEEAADRDSSPEEGQILADDDFRSPSGSTVKYDEGGDSRSREENIPPTEIDRESVDLEPTVSSDLDNRRPGLSSSYSKWLKRVFDEDEVAALPSPKRRRVVENHKGDGVGSS</sequence>
<feature type="region of interest" description="Disordered" evidence="3">
    <location>
        <begin position="735"/>
        <end position="832"/>
    </location>
</feature>
<evidence type="ECO:0000256" key="1">
    <source>
        <dbReference type="ARBA" id="ARBA00001968"/>
    </source>
</evidence>
<protein>
    <submittedName>
        <fullName evidence="4">Uncharacterized protein</fullName>
    </submittedName>
</protein>
<dbReference type="InterPro" id="IPR036397">
    <property type="entry name" value="RNaseH_sf"/>
</dbReference>
<evidence type="ECO:0000256" key="2">
    <source>
        <dbReference type="ARBA" id="ARBA00008372"/>
    </source>
</evidence>
<reference evidence="4 5" key="1">
    <citation type="submission" date="2024-09" db="EMBL/GenBank/DDBJ databases">
        <title>Chromosome-scale assembly of Riccia sorocarpa.</title>
        <authorList>
            <person name="Paukszto L."/>
        </authorList>
    </citation>
    <scope>NUCLEOTIDE SEQUENCE [LARGE SCALE GENOMIC DNA]</scope>
    <source>
        <strain evidence="4">LP-2024</strain>
        <tissue evidence="4">Aerial parts of the thallus</tissue>
    </source>
</reference>
<dbReference type="Proteomes" id="UP001633002">
    <property type="component" value="Unassembled WGS sequence"/>
</dbReference>
<evidence type="ECO:0000313" key="4">
    <source>
        <dbReference type="EMBL" id="KAL3679542.1"/>
    </source>
</evidence>
<dbReference type="AlphaFoldDB" id="A0ABD3GM19"/>
<comment type="caution">
    <text evidence="4">The sequence shown here is derived from an EMBL/GenBank/DDBJ whole genome shotgun (WGS) entry which is preliminary data.</text>
</comment>
<dbReference type="InterPro" id="IPR051181">
    <property type="entry name" value="CAF1_poly(A)_ribonucleases"/>
</dbReference>
<dbReference type="EMBL" id="JBJQOH010000007">
    <property type="protein sequence ID" value="KAL3679542.1"/>
    <property type="molecule type" value="Genomic_DNA"/>
</dbReference>
<dbReference type="InterPro" id="IPR006941">
    <property type="entry name" value="RNase_CAF1"/>
</dbReference>
<organism evidence="4 5">
    <name type="scientific">Riccia sorocarpa</name>
    <dbReference type="NCBI Taxonomy" id="122646"/>
    <lineage>
        <taxon>Eukaryota</taxon>
        <taxon>Viridiplantae</taxon>
        <taxon>Streptophyta</taxon>
        <taxon>Embryophyta</taxon>
        <taxon>Marchantiophyta</taxon>
        <taxon>Marchantiopsida</taxon>
        <taxon>Marchantiidae</taxon>
        <taxon>Marchantiales</taxon>
        <taxon>Ricciaceae</taxon>
        <taxon>Riccia</taxon>
    </lineage>
</organism>
<dbReference type="Gene3D" id="3.30.420.10">
    <property type="entry name" value="Ribonuclease H-like superfamily/Ribonuclease H"/>
    <property type="match status" value="2"/>
</dbReference>
<dbReference type="Pfam" id="PF04857">
    <property type="entry name" value="CAF1"/>
    <property type="match status" value="1"/>
</dbReference>
<dbReference type="InterPro" id="IPR012337">
    <property type="entry name" value="RNaseH-like_sf"/>
</dbReference>
<comment type="similarity">
    <text evidence="2">Belongs to the CAF1 family.</text>
</comment>
<dbReference type="PANTHER" id="PTHR15092">
    <property type="entry name" value="POLY A -SPECIFIC RIBONUCLEASE/TARGET OF EGR1, MEMBER 1"/>
    <property type="match status" value="1"/>
</dbReference>